<feature type="compositionally biased region" description="Basic residues" evidence="1">
    <location>
        <begin position="28"/>
        <end position="37"/>
    </location>
</feature>
<evidence type="ECO:0000256" key="1">
    <source>
        <dbReference type="SAM" id="MobiDB-lite"/>
    </source>
</evidence>
<dbReference type="AlphaFoldDB" id="A0A1Q9DTD8"/>
<reference evidence="2 3" key="1">
    <citation type="submission" date="2016-02" db="EMBL/GenBank/DDBJ databases">
        <title>Genome analysis of coral dinoflagellate symbionts highlights evolutionary adaptations to a symbiotic lifestyle.</title>
        <authorList>
            <person name="Aranda M."/>
            <person name="Li Y."/>
            <person name="Liew Y.J."/>
            <person name="Baumgarten S."/>
            <person name="Simakov O."/>
            <person name="Wilson M."/>
            <person name="Piel J."/>
            <person name="Ashoor H."/>
            <person name="Bougouffa S."/>
            <person name="Bajic V.B."/>
            <person name="Ryu T."/>
            <person name="Ravasi T."/>
            <person name="Bayer T."/>
            <person name="Micklem G."/>
            <person name="Kim H."/>
            <person name="Bhak J."/>
            <person name="Lajeunesse T.C."/>
            <person name="Voolstra C.R."/>
        </authorList>
    </citation>
    <scope>NUCLEOTIDE SEQUENCE [LARGE SCALE GENOMIC DNA]</scope>
    <source>
        <strain evidence="2 3">CCMP2467</strain>
    </source>
</reference>
<gene>
    <name evidence="2" type="ORF">AK812_SmicGene19088</name>
</gene>
<dbReference type="Gene3D" id="3.50.50.60">
    <property type="entry name" value="FAD/NAD(P)-binding domain"/>
    <property type="match status" value="1"/>
</dbReference>
<organism evidence="2 3">
    <name type="scientific">Symbiodinium microadriaticum</name>
    <name type="common">Dinoflagellate</name>
    <name type="synonym">Zooxanthella microadriatica</name>
    <dbReference type="NCBI Taxonomy" id="2951"/>
    <lineage>
        <taxon>Eukaryota</taxon>
        <taxon>Sar</taxon>
        <taxon>Alveolata</taxon>
        <taxon>Dinophyceae</taxon>
        <taxon>Suessiales</taxon>
        <taxon>Symbiodiniaceae</taxon>
        <taxon>Symbiodinium</taxon>
    </lineage>
</organism>
<protein>
    <submittedName>
        <fullName evidence="2">Uncharacterized protein</fullName>
    </submittedName>
</protein>
<dbReference type="EMBL" id="LSRX01000396">
    <property type="protein sequence ID" value="OLP98432.1"/>
    <property type="molecule type" value="Genomic_DNA"/>
</dbReference>
<evidence type="ECO:0000313" key="3">
    <source>
        <dbReference type="Proteomes" id="UP000186817"/>
    </source>
</evidence>
<accession>A0A1Q9DTD8</accession>
<evidence type="ECO:0000313" key="2">
    <source>
        <dbReference type="EMBL" id="OLP98432.1"/>
    </source>
</evidence>
<name>A0A1Q9DTD8_SYMMI</name>
<proteinExistence type="predicted"/>
<dbReference type="Proteomes" id="UP000186817">
    <property type="component" value="Unassembled WGS sequence"/>
</dbReference>
<dbReference type="OrthoDB" id="439528at2759"/>
<sequence length="401" mass="42840">MEDREVEASDEEDAADALVKVKSQAKAKAKAKTKGKSGKALTNAGESIESDPAGNGDCSSCGAEPGGACPPVDSPSFQLEEDANVSRLSPREPSSQSAACRFHVRSAARSRDVPDAHANVSNTSIASESGSCPAKPKPSVQMHEVQTPVIVEGSNVWAAKRSGSEFQARLGVWAMKRQWSEATLTKPSPVLALREELVSPFQKSQPHKRGSCGTSAIWHIGSRKACIQGWEPLSPQREQKEQVLAAPLHRLPAAQAAHGSPSPVKSPRLTAPPLLPPQSSPPREDAVPRARVAIVGAGPVGLWVAVLLARAHARLFFTASGFRIKRLPGAPDINVFERRTDEGGWGSRRIVLAMSNASQDVLNSRLMSERELCAHHCFSPTCSINLIESILREGDVSPHVS</sequence>
<dbReference type="SUPFAM" id="SSF51905">
    <property type="entry name" value="FAD/NAD(P)-binding domain"/>
    <property type="match status" value="1"/>
</dbReference>
<feature type="region of interest" description="Disordered" evidence="1">
    <location>
        <begin position="28"/>
        <end position="99"/>
    </location>
</feature>
<comment type="caution">
    <text evidence="2">The sequence shown here is derived from an EMBL/GenBank/DDBJ whole genome shotgun (WGS) entry which is preliminary data.</text>
</comment>
<keyword evidence="3" id="KW-1185">Reference proteome</keyword>
<feature type="region of interest" description="Disordered" evidence="1">
    <location>
        <begin position="254"/>
        <end position="285"/>
    </location>
</feature>
<dbReference type="InterPro" id="IPR036188">
    <property type="entry name" value="FAD/NAD-bd_sf"/>
</dbReference>